<evidence type="ECO:0000256" key="1">
    <source>
        <dbReference type="SAM" id="MobiDB-lite"/>
    </source>
</evidence>
<accession>A0ABW9YEM9</accession>
<evidence type="ECO:0000313" key="2">
    <source>
        <dbReference type="EMBL" id="NBI51726.1"/>
    </source>
</evidence>
<gene>
    <name evidence="2" type="ORF">EIZ48_03930</name>
</gene>
<sequence length="125" mass="13433">MVGLLFGKSFCLIDSLDYLAHHEVHFKPLTGFIYMTISAHYSGVNMLNQAQGMATTAAKDIQQSSLGAQKSVEQASEVRGSAPTGINSPIDASIDLIQAQTYNQAGANVIRRADEMTGTLLNMKV</sequence>
<evidence type="ECO:0000313" key="3">
    <source>
        <dbReference type="Proteomes" id="UP000738517"/>
    </source>
</evidence>
<dbReference type="EMBL" id="RSEJ01000003">
    <property type="protein sequence ID" value="NBI51726.1"/>
    <property type="molecule type" value="Genomic_DNA"/>
</dbReference>
<protein>
    <recommendedName>
        <fullName evidence="4">Flagellar basal-body/hook protein C-terminal domain-containing protein</fullName>
    </recommendedName>
</protein>
<keyword evidence="3" id="KW-1185">Reference proteome</keyword>
<organism evidence="2 3">
    <name type="scientific">Photobacterium alginatilyticum</name>
    <dbReference type="NCBI Taxonomy" id="1775171"/>
    <lineage>
        <taxon>Bacteria</taxon>
        <taxon>Pseudomonadati</taxon>
        <taxon>Pseudomonadota</taxon>
        <taxon>Gammaproteobacteria</taxon>
        <taxon>Vibrionales</taxon>
        <taxon>Vibrionaceae</taxon>
        <taxon>Photobacterium</taxon>
    </lineage>
</organism>
<feature type="region of interest" description="Disordered" evidence="1">
    <location>
        <begin position="68"/>
        <end position="87"/>
    </location>
</feature>
<dbReference type="Proteomes" id="UP000738517">
    <property type="component" value="Unassembled WGS sequence"/>
</dbReference>
<name>A0ABW9YEM9_9GAMM</name>
<dbReference type="RefSeq" id="WP_160648805.1">
    <property type="nucleotide sequence ID" value="NZ_RSEJ01000003.1"/>
</dbReference>
<reference evidence="2 3" key="1">
    <citation type="journal article" date="2017" name="Int. J. Syst. Evol. Microbiol.">
        <title>Photobacterium alginatilyticum sp. nov., a marine bacterium isolated from bottom seawater.</title>
        <authorList>
            <person name="Wang X."/>
            <person name="Wang Y."/>
            <person name="Yang X."/>
            <person name="Sun H."/>
            <person name="Li B."/>
            <person name="Zhang X.H."/>
        </authorList>
    </citation>
    <scope>NUCLEOTIDE SEQUENCE [LARGE SCALE GENOMIC DNA]</scope>
    <source>
        <strain evidence="2 3">P03D4</strain>
    </source>
</reference>
<evidence type="ECO:0008006" key="4">
    <source>
        <dbReference type="Google" id="ProtNLM"/>
    </source>
</evidence>
<comment type="caution">
    <text evidence="2">The sequence shown here is derived from an EMBL/GenBank/DDBJ whole genome shotgun (WGS) entry which is preliminary data.</text>
</comment>
<proteinExistence type="predicted"/>